<evidence type="ECO:0000313" key="2">
    <source>
        <dbReference type="EMBL" id="MDP0589423.1"/>
    </source>
</evidence>
<sequence>MEWLSGGVINLSHFSRSYLSLISLALTAVIIAYAGKSSLSRGGRWLERLPAALRIPIRSVFNLTVLGGVLYYLPNVLTHMFGLFSDLTLAPILFVIFVLSGVLADRYG</sequence>
<gene>
    <name evidence="2" type="ORF">QS748_09630</name>
</gene>
<reference evidence="2 3" key="1">
    <citation type="journal article" date="2023" name="bioRxiv">
        <title>An intranuclear bacterial parasite of deep-sea mussels expresses apoptosis inhibitors acquired from its host.</title>
        <authorList>
            <person name="Gonzalez Porras M.A."/>
            <person name="Assie A."/>
            <person name="Tietjen M."/>
            <person name="Violette M."/>
            <person name="Kleiner M."/>
            <person name="Gruber-Vodicka H."/>
            <person name="Dubilier N."/>
            <person name="Leisch N."/>
        </authorList>
    </citation>
    <scope>NUCLEOTIDE SEQUENCE [LARGE SCALE GENOMIC DNA]</scope>
    <source>
        <strain evidence="2">IAP13</strain>
    </source>
</reference>
<dbReference type="Proteomes" id="UP001178148">
    <property type="component" value="Unassembled WGS sequence"/>
</dbReference>
<dbReference type="EMBL" id="JASXSV010000014">
    <property type="protein sequence ID" value="MDP0589423.1"/>
    <property type="molecule type" value="Genomic_DNA"/>
</dbReference>
<evidence type="ECO:0000256" key="1">
    <source>
        <dbReference type="SAM" id="Phobius"/>
    </source>
</evidence>
<keyword evidence="3" id="KW-1185">Reference proteome</keyword>
<accession>A0AA90SY95</accession>
<feature type="transmembrane region" description="Helical" evidence="1">
    <location>
        <begin position="80"/>
        <end position="104"/>
    </location>
</feature>
<keyword evidence="1" id="KW-1133">Transmembrane helix</keyword>
<protein>
    <submittedName>
        <fullName evidence="2">DUF3392 family protein</fullName>
    </submittedName>
</protein>
<feature type="transmembrane region" description="Helical" evidence="1">
    <location>
        <begin position="55"/>
        <end position="74"/>
    </location>
</feature>
<dbReference type="AlphaFoldDB" id="A0AA90SY95"/>
<evidence type="ECO:0000313" key="3">
    <source>
        <dbReference type="Proteomes" id="UP001178148"/>
    </source>
</evidence>
<organism evidence="2 3">
    <name type="scientific">Candidatus Endonucleibacter bathymodioli</name>
    <dbReference type="NCBI Taxonomy" id="539814"/>
    <lineage>
        <taxon>Bacteria</taxon>
        <taxon>Pseudomonadati</taxon>
        <taxon>Pseudomonadota</taxon>
        <taxon>Gammaproteobacteria</taxon>
        <taxon>Oceanospirillales</taxon>
        <taxon>Endozoicomonadaceae</taxon>
        <taxon>Candidatus Endonucleibacter</taxon>
    </lineage>
</organism>
<proteinExistence type="predicted"/>
<comment type="caution">
    <text evidence="2">The sequence shown here is derived from an EMBL/GenBank/DDBJ whole genome shotgun (WGS) entry which is preliminary data.</text>
</comment>
<name>A0AA90SY95_9GAMM</name>
<keyword evidence="1" id="KW-0812">Transmembrane</keyword>
<keyword evidence="1" id="KW-0472">Membrane</keyword>
<feature type="transmembrane region" description="Helical" evidence="1">
    <location>
        <begin position="17"/>
        <end position="34"/>
    </location>
</feature>